<proteinExistence type="predicted"/>
<feature type="region of interest" description="Disordered" evidence="7">
    <location>
        <begin position="312"/>
        <end position="361"/>
    </location>
</feature>
<keyword evidence="4 5" id="KW-0413">Isomerase</keyword>
<evidence type="ECO:0000256" key="4">
    <source>
        <dbReference type="ARBA" id="ARBA00023235"/>
    </source>
</evidence>
<dbReference type="SUPFAM" id="SSF51045">
    <property type="entry name" value="WW domain"/>
    <property type="match status" value="2"/>
</dbReference>
<keyword evidence="3 5" id="KW-0697">Rotamase</keyword>
<dbReference type="Gene3D" id="1.10.150.50">
    <property type="entry name" value="Transcription Factor, Ets-1"/>
    <property type="match status" value="1"/>
</dbReference>
<dbReference type="SUPFAM" id="SSF47769">
    <property type="entry name" value="SAM/Pointed domain"/>
    <property type="match status" value="1"/>
</dbReference>
<dbReference type="InterPro" id="IPR001179">
    <property type="entry name" value="PPIase_FKBP_dom"/>
</dbReference>
<dbReference type="SMART" id="SM00456">
    <property type="entry name" value="WW"/>
    <property type="match status" value="2"/>
</dbReference>
<feature type="compositionally biased region" description="Low complexity" evidence="7">
    <location>
        <begin position="422"/>
        <end position="432"/>
    </location>
</feature>
<protein>
    <recommendedName>
        <fullName evidence="2 5">peptidylprolyl isomerase</fullName>
        <ecNumber evidence="2 5">5.2.1.8</ecNumber>
    </recommendedName>
</protein>
<organism evidence="11 12">
    <name type="scientific">Ectocarpus siliculosus</name>
    <name type="common">Brown alga</name>
    <name type="synonym">Conferva siliculosa</name>
    <dbReference type="NCBI Taxonomy" id="2880"/>
    <lineage>
        <taxon>Eukaryota</taxon>
        <taxon>Sar</taxon>
        <taxon>Stramenopiles</taxon>
        <taxon>Ochrophyta</taxon>
        <taxon>PX clade</taxon>
        <taxon>Phaeophyceae</taxon>
        <taxon>Ectocarpales</taxon>
        <taxon>Ectocarpaceae</taxon>
        <taxon>Ectocarpus</taxon>
    </lineage>
</organism>
<dbReference type="PROSITE" id="PS50059">
    <property type="entry name" value="FKBP_PPIASE"/>
    <property type="match status" value="1"/>
</dbReference>
<feature type="compositionally biased region" description="Acidic residues" evidence="7">
    <location>
        <begin position="335"/>
        <end position="361"/>
    </location>
</feature>
<dbReference type="PANTHER" id="PTHR10516">
    <property type="entry name" value="PEPTIDYL-PROLYL CIS-TRANS ISOMERASE"/>
    <property type="match status" value="1"/>
</dbReference>
<dbReference type="PROSITE" id="PS50020">
    <property type="entry name" value="WW_DOMAIN_2"/>
    <property type="match status" value="2"/>
</dbReference>
<dbReference type="InterPro" id="IPR036020">
    <property type="entry name" value="WW_dom_sf"/>
</dbReference>
<gene>
    <name evidence="11" type="primary">FKB10</name>
    <name evidence="11" type="ORF">Esi_0000_0587</name>
</gene>
<dbReference type="Gene3D" id="2.20.70.10">
    <property type="match status" value="2"/>
</dbReference>
<dbReference type="SMART" id="SM00454">
    <property type="entry name" value="SAM"/>
    <property type="match status" value="1"/>
</dbReference>
<evidence type="ECO:0000256" key="5">
    <source>
        <dbReference type="PROSITE-ProRule" id="PRU00277"/>
    </source>
</evidence>
<feature type="region of interest" description="Disordered" evidence="7">
    <location>
        <begin position="1"/>
        <end position="46"/>
    </location>
</feature>
<reference evidence="11 12" key="1">
    <citation type="journal article" date="2010" name="Nature">
        <title>The Ectocarpus genome and the independent evolution of multicellularity in brown algae.</title>
        <authorList>
            <person name="Cock J.M."/>
            <person name="Sterck L."/>
            <person name="Rouze P."/>
            <person name="Scornet D."/>
            <person name="Allen A.E."/>
            <person name="Amoutzias G."/>
            <person name="Anthouard V."/>
            <person name="Artiguenave F."/>
            <person name="Aury J.M."/>
            <person name="Badger J.H."/>
            <person name="Beszteri B."/>
            <person name="Billiau K."/>
            <person name="Bonnet E."/>
            <person name="Bothwell J.H."/>
            <person name="Bowler C."/>
            <person name="Boyen C."/>
            <person name="Brownlee C."/>
            <person name="Carrano C.J."/>
            <person name="Charrier B."/>
            <person name="Cho G.Y."/>
            <person name="Coelho S.M."/>
            <person name="Collen J."/>
            <person name="Corre E."/>
            <person name="Da Silva C."/>
            <person name="Delage L."/>
            <person name="Delaroque N."/>
            <person name="Dittami S.M."/>
            <person name="Doulbeau S."/>
            <person name="Elias M."/>
            <person name="Farnham G."/>
            <person name="Gachon C.M."/>
            <person name="Gschloessl B."/>
            <person name="Heesch S."/>
            <person name="Jabbari K."/>
            <person name="Jubin C."/>
            <person name="Kawai H."/>
            <person name="Kimura K."/>
            <person name="Kloareg B."/>
            <person name="Kupper F.C."/>
            <person name="Lang D."/>
            <person name="Le Bail A."/>
            <person name="Leblanc C."/>
            <person name="Lerouge P."/>
            <person name="Lohr M."/>
            <person name="Lopez P.J."/>
            <person name="Martens C."/>
            <person name="Maumus F."/>
            <person name="Michel G."/>
            <person name="Miranda-Saavedra D."/>
            <person name="Morales J."/>
            <person name="Moreau H."/>
            <person name="Motomura T."/>
            <person name="Nagasato C."/>
            <person name="Napoli C.A."/>
            <person name="Nelson D.R."/>
            <person name="Nyvall-Collen P."/>
            <person name="Peters A.F."/>
            <person name="Pommier C."/>
            <person name="Potin P."/>
            <person name="Poulain J."/>
            <person name="Quesneville H."/>
            <person name="Read B."/>
            <person name="Rensing S.A."/>
            <person name="Ritter A."/>
            <person name="Rousvoal S."/>
            <person name="Samanta M."/>
            <person name="Samson G."/>
            <person name="Schroeder D.C."/>
            <person name="Segurens B."/>
            <person name="Strittmatter M."/>
            <person name="Tonon T."/>
            <person name="Tregear J.W."/>
            <person name="Valentin K."/>
            <person name="von Dassow P."/>
            <person name="Yamagishi T."/>
            <person name="Van de Peer Y."/>
            <person name="Wincker P."/>
        </authorList>
    </citation>
    <scope>NUCLEOTIDE SEQUENCE [LARGE SCALE GENOMIC DNA]</scope>
    <source>
        <strain evidence="12">Ec32 / CCAP1310/4</strain>
    </source>
</reference>
<dbReference type="eggNOG" id="KOG0543">
    <property type="taxonomic scope" value="Eukaryota"/>
</dbReference>
<feature type="domain" description="WW" evidence="8">
    <location>
        <begin position="73"/>
        <end position="107"/>
    </location>
</feature>
<dbReference type="InterPro" id="IPR001202">
    <property type="entry name" value="WW_dom"/>
</dbReference>
<accession>D8LBQ4</accession>
<dbReference type="CDD" id="cd00201">
    <property type="entry name" value="WW"/>
    <property type="match status" value="2"/>
</dbReference>
<feature type="domain" description="WW" evidence="8">
    <location>
        <begin position="139"/>
        <end position="173"/>
    </location>
</feature>
<dbReference type="OrthoDB" id="1902587at2759"/>
<feature type="compositionally biased region" description="Gly residues" evidence="7">
    <location>
        <begin position="549"/>
        <end position="561"/>
    </location>
</feature>
<evidence type="ECO:0000259" key="8">
    <source>
        <dbReference type="PROSITE" id="PS50020"/>
    </source>
</evidence>
<dbReference type="Pfam" id="PF00254">
    <property type="entry name" value="FKBP_C"/>
    <property type="match status" value="1"/>
</dbReference>
<evidence type="ECO:0000256" key="6">
    <source>
        <dbReference type="SAM" id="Coils"/>
    </source>
</evidence>
<evidence type="ECO:0000256" key="3">
    <source>
        <dbReference type="ARBA" id="ARBA00023110"/>
    </source>
</evidence>
<dbReference type="AlphaFoldDB" id="D8LBQ4"/>
<feature type="compositionally biased region" description="Gly residues" evidence="7">
    <location>
        <begin position="433"/>
        <end position="443"/>
    </location>
</feature>
<feature type="domain" description="PPIase FKBP-type" evidence="9">
    <location>
        <begin position="397"/>
        <end position="518"/>
    </location>
</feature>
<dbReference type="GO" id="GO:0003755">
    <property type="term" value="F:peptidyl-prolyl cis-trans isomerase activity"/>
    <property type="evidence" value="ECO:0007669"/>
    <property type="project" value="UniProtKB-KW"/>
</dbReference>
<evidence type="ECO:0000313" key="12">
    <source>
        <dbReference type="Proteomes" id="UP000002630"/>
    </source>
</evidence>
<feature type="region of interest" description="Disordered" evidence="7">
    <location>
        <begin position="409"/>
        <end position="451"/>
    </location>
</feature>
<evidence type="ECO:0000259" key="10">
    <source>
        <dbReference type="PROSITE" id="PS50105"/>
    </source>
</evidence>
<dbReference type="EC" id="5.2.1.8" evidence="2 5"/>
<dbReference type="STRING" id="2880.D8LBQ4"/>
<dbReference type="PROSITE" id="PS50105">
    <property type="entry name" value="SAM_DOMAIN"/>
    <property type="match status" value="1"/>
</dbReference>
<evidence type="ECO:0000256" key="1">
    <source>
        <dbReference type="ARBA" id="ARBA00000971"/>
    </source>
</evidence>
<feature type="compositionally biased region" description="Polar residues" evidence="7">
    <location>
        <begin position="32"/>
        <end position="41"/>
    </location>
</feature>
<dbReference type="Pfam" id="PF00397">
    <property type="entry name" value="WW"/>
    <property type="match status" value="2"/>
</dbReference>
<feature type="coiled-coil region" evidence="6">
    <location>
        <begin position="188"/>
        <end position="222"/>
    </location>
</feature>
<dbReference type="EMBL" id="FN649726">
    <property type="protein sequence ID" value="CBN76763.1"/>
    <property type="molecule type" value="Genomic_DNA"/>
</dbReference>
<dbReference type="InterPro" id="IPR013761">
    <property type="entry name" value="SAM/pointed_sf"/>
</dbReference>
<dbReference type="Proteomes" id="UP000002630">
    <property type="component" value="Linkage Group LG01"/>
</dbReference>
<evidence type="ECO:0000256" key="2">
    <source>
        <dbReference type="ARBA" id="ARBA00013194"/>
    </source>
</evidence>
<evidence type="ECO:0000313" key="11">
    <source>
        <dbReference type="EMBL" id="CBN76763.1"/>
    </source>
</evidence>
<dbReference type="SUPFAM" id="SSF54534">
    <property type="entry name" value="FKBP-like"/>
    <property type="match status" value="1"/>
</dbReference>
<dbReference type="EMBL" id="FN647682">
    <property type="protein sequence ID" value="CBN76763.1"/>
    <property type="molecule type" value="Genomic_DNA"/>
</dbReference>
<dbReference type="PANTHER" id="PTHR10516:SF443">
    <property type="entry name" value="FK506-BINDING PROTEIN 59-RELATED"/>
    <property type="match status" value="1"/>
</dbReference>
<dbReference type="Pfam" id="PF07647">
    <property type="entry name" value="SAM_2"/>
    <property type="match status" value="1"/>
</dbReference>
<dbReference type="InterPro" id="IPR046357">
    <property type="entry name" value="PPIase_dom_sf"/>
</dbReference>
<name>D8LBQ4_ECTSI</name>
<keyword evidence="6" id="KW-0175">Coiled coil</keyword>
<feature type="region of interest" description="Disordered" evidence="7">
    <location>
        <begin position="539"/>
        <end position="587"/>
    </location>
</feature>
<dbReference type="InParanoid" id="D8LBQ4"/>
<dbReference type="InterPro" id="IPR001660">
    <property type="entry name" value="SAM"/>
</dbReference>
<comment type="catalytic activity">
    <reaction evidence="1 5">
        <text>[protein]-peptidylproline (omega=180) = [protein]-peptidylproline (omega=0)</text>
        <dbReference type="Rhea" id="RHEA:16237"/>
        <dbReference type="Rhea" id="RHEA-COMP:10747"/>
        <dbReference type="Rhea" id="RHEA-COMP:10748"/>
        <dbReference type="ChEBI" id="CHEBI:83833"/>
        <dbReference type="ChEBI" id="CHEBI:83834"/>
        <dbReference type="EC" id="5.2.1.8"/>
    </reaction>
</comment>
<feature type="domain" description="SAM" evidence="10">
    <location>
        <begin position="245"/>
        <end position="308"/>
    </location>
</feature>
<evidence type="ECO:0000259" key="9">
    <source>
        <dbReference type="PROSITE" id="PS50059"/>
    </source>
</evidence>
<dbReference type="InterPro" id="IPR050689">
    <property type="entry name" value="FKBP-type_PPIase"/>
</dbReference>
<evidence type="ECO:0000256" key="7">
    <source>
        <dbReference type="SAM" id="MobiDB-lite"/>
    </source>
</evidence>
<dbReference type="Gene3D" id="3.10.50.40">
    <property type="match status" value="1"/>
</dbReference>
<sequence>MVRSSSSDSRSDEDDDDDRSEWSSNGFDGDSSIASEASSQVEVDAGLPMSPGQAAAVIQGMYRRKKAREYFVERVRQAYEKVFDEENDGYFYYNRLTGTSQWTPPRVLLGRPHDPKEEWAVKKVQGLFRKRHAWKKLMLVLNSVYEKEYDPDTDAWFYVNKVTKETTWDKPILFGLREPPTNTSDAALLNKEREIGELKKELERQKREADEARKALEDKIAQEMVLKGELDADEAKGRSRHMDEWNVEDVVEWFQSIGHNQYDKSIREHQVDGLLLLHLMNEDWGHLGIHSPLTVRRIDVAMQEYRIRFERKQAGDVDDEEDASDVSGSDTPSELLDDDDIYDDDDSGQENDEDDVAVDDQDYLNEDELAELQRDEENIKKEIIFEGEEKRGRPDIGDVVRIHYTCALQESGGSGSGRSSRRSGGSHAVSGYGSSGNDGGGDAGVVESSRKHRRRPLEFVVGAGQVVKGIDRSIRQMLHGERARVFVTALYGYGDKGHPPTIPPRAALVFDVNLLDFWPRPRWQKPLVQVLSEPYKETPYAPRLRPPTGGDGTAGAGGVGTAHGSTGVDGGPTKQPVDYPYGKVGRY</sequence>
<keyword evidence="12" id="KW-1185">Reference proteome</keyword>